<dbReference type="Pfam" id="PF02803">
    <property type="entry name" value="Thiolase_C"/>
    <property type="match status" value="1"/>
</dbReference>
<dbReference type="SUPFAM" id="SSF53901">
    <property type="entry name" value="Thiolase-like"/>
    <property type="match status" value="2"/>
</dbReference>
<dbReference type="Gene3D" id="3.40.47.10">
    <property type="match status" value="1"/>
</dbReference>
<dbReference type="PANTHER" id="PTHR18919">
    <property type="entry name" value="ACETYL-COA C-ACYLTRANSFERASE"/>
    <property type="match status" value="1"/>
</dbReference>
<feature type="domain" description="Thiolase C-terminal" evidence="10">
    <location>
        <begin position="284"/>
        <end position="404"/>
    </location>
</feature>
<dbReference type="PANTHER" id="PTHR18919:SF107">
    <property type="entry name" value="ACETYL-COA ACETYLTRANSFERASE, CYTOSOLIC"/>
    <property type="match status" value="1"/>
</dbReference>
<dbReference type="InterPro" id="IPR016039">
    <property type="entry name" value="Thiolase-like"/>
</dbReference>
<feature type="active site" description="Proton acceptor" evidence="7">
    <location>
        <position position="362"/>
    </location>
</feature>
<evidence type="ECO:0000256" key="2">
    <source>
        <dbReference type="ARBA" id="ARBA00012705"/>
    </source>
</evidence>
<dbReference type="AlphaFoldDB" id="A0A4V1CEB9"/>
<dbReference type="InterPro" id="IPR020615">
    <property type="entry name" value="Thiolase_acyl_enz_int_AS"/>
</dbReference>
<evidence type="ECO:0000256" key="3">
    <source>
        <dbReference type="ARBA" id="ARBA00022679"/>
    </source>
</evidence>
<feature type="active site" description="Acyl-thioester intermediate" evidence="7">
    <location>
        <position position="102"/>
    </location>
</feature>
<dbReference type="Proteomes" id="UP000296352">
    <property type="component" value="Chromosome"/>
</dbReference>
<dbReference type="EC" id="2.3.1.9" evidence="2"/>
<dbReference type="CDD" id="cd00751">
    <property type="entry name" value="thiolase"/>
    <property type="match status" value="1"/>
</dbReference>
<dbReference type="NCBIfam" id="TIGR01930">
    <property type="entry name" value="AcCoA-C-Actrans"/>
    <property type="match status" value="1"/>
</dbReference>
<dbReference type="PIRSF" id="PIRSF000429">
    <property type="entry name" value="Ac-CoA_Ac_transf"/>
    <property type="match status" value="1"/>
</dbReference>
<evidence type="ECO:0000259" key="10">
    <source>
        <dbReference type="Pfam" id="PF02803"/>
    </source>
</evidence>
<dbReference type="InterPro" id="IPR020616">
    <property type="entry name" value="Thiolase_N"/>
</dbReference>
<evidence type="ECO:0000313" key="11">
    <source>
        <dbReference type="EMBL" id="QCB27568.1"/>
    </source>
</evidence>
<dbReference type="Pfam" id="PF00108">
    <property type="entry name" value="Thiolase_N"/>
    <property type="match status" value="1"/>
</dbReference>
<keyword evidence="12" id="KW-1185">Reference proteome</keyword>
<dbReference type="PROSITE" id="PS00099">
    <property type="entry name" value="THIOLASE_3"/>
    <property type="match status" value="1"/>
</dbReference>
<name>A0A4V1CEB9_9CORY</name>
<protein>
    <recommendedName>
        <fullName evidence="6">Probable acetyl-CoA acetyltransferase</fullName>
        <ecNumber evidence="2">2.3.1.9</ecNumber>
    </recommendedName>
    <alternativeName>
        <fullName evidence="5">Acetoacetyl-CoA thiolase</fullName>
    </alternativeName>
</protein>
<evidence type="ECO:0000256" key="5">
    <source>
        <dbReference type="ARBA" id="ARBA00030755"/>
    </source>
</evidence>
<dbReference type="EMBL" id="CP039247">
    <property type="protein sequence ID" value="QCB27568.1"/>
    <property type="molecule type" value="Genomic_DNA"/>
</dbReference>
<evidence type="ECO:0000256" key="7">
    <source>
        <dbReference type="PIRSR" id="PIRSR000429-1"/>
    </source>
</evidence>
<dbReference type="PROSITE" id="PS00737">
    <property type="entry name" value="THIOLASE_2"/>
    <property type="match status" value="1"/>
</dbReference>
<dbReference type="GO" id="GO:0003985">
    <property type="term" value="F:acetyl-CoA C-acetyltransferase activity"/>
    <property type="evidence" value="ECO:0007669"/>
    <property type="project" value="UniProtKB-EC"/>
</dbReference>
<dbReference type="InterPro" id="IPR020610">
    <property type="entry name" value="Thiolase_AS"/>
</dbReference>
<reference evidence="11 12" key="1">
    <citation type="submission" date="2019-04" db="EMBL/GenBank/DDBJ databases">
        <title>Corynebacterium endometrii sp. nov., isolated from the uterus of a cow with endometritis.</title>
        <authorList>
            <person name="Ballas P."/>
            <person name="Ruckert C."/>
            <person name="Wagener K."/>
            <person name="Drillich M."/>
            <person name="Kaempfer P."/>
            <person name="Busse H.-J."/>
            <person name="Ehling-Schulz M."/>
        </authorList>
    </citation>
    <scope>NUCLEOTIDE SEQUENCE [LARGE SCALE GENOMIC DNA]</scope>
    <source>
        <strain evidence="11 12">LMM-1653</strain>
    </source>
</reference>
<organism evidence="11 12">
    <name type="scientific">Corynebacterium endometrii</name>
    <dbReference type="NCBI Taxonomy" id="2488819"/>
    <lineage>
        <taxon>Bacteria</taxon>
        <taxon>Bacillati</taxon>
        <taxon>Actinomycetota</taxon>
        <taxon>Actinomycetes</taxon>
        <taxon>Mycobacteriales</taxon>
        <taxon>Corynebacteriaceae</taxon>
        <taxon>Corynebacterium</taxon>
    </lineage>
</organism>
<dbReference type="InterPro" id="IPR020617">
    <property type="entry name" value="Thiolase_C"/>
</dbReference>
<dbReference type="KEGG" id="cee:CENDO_01325"/>
<gene>
    <name evidence="11" type="ORF">CENDO_01325</name>
</gene>
<evidence type="ECO:0000256" key="4">
    <source>
        <dbReference type="ARBA" id="ARBA00023315"/>
    </source>
</evidence>
<accession>A0A4V1CEB9</accession>
<evidence type="ECO:0000313" key="12">
    <source>
        <dbReference type="Proteomes" id="UP000296352"/>
    </source>
</evidence>
<evidence type="ECO:0000259" key="9">
    <source>
        <dbReference type="Pfam" id="PF00108"/>
    </source>
</evidence>
<comment type="similarity">
    <text evidence="1 8">Belongs to the thiolase-like superfamily. Thiolase family.</text>
</comment>
<feature type="domain" description="Thiolase N-terminal" evidence="9">
    <location>
        <begin position="18"/>
        <end position="275"/>
    </location>
</feature>
<evidence type="ECO:0000256" key="8">
    <source>
        <dbReference type="RuleBase" id="RU003557"/>
    </source>
</evidence>
<proteinExistence type="inferred from homology"/>
<dbReference type="InterPro" id="IPR020613">
    <property type="entry name" value="Thiolase_CS"/>
</dbReference>
<evidence type="ECO:0000256" key="6">
    <source>
        <dbReference type="ARBA" id="ARBA00040529"/>
    </source>
</evidence>
<evidence type="ECO:0000256" key="1">
    <source>
        <dbReference type="ARBA" id="ARBA00010982"/>
    </source>
</evidence>
<feature type="active site" description="Proton acceptor" evidence="7">
    <location>
        <position position="392"/>
    </location>
</feature>
<keyword evidence="3 8" id="KW-0808">Transferase</keyword>
<dbReference type="InterPro" id="IPR002155">
    <property type="entry name" value="Thiolase"/>
</dbReference>
<dbReference type="PROSITE" id="PS00098">
    <property type="entry name" value="THIOLASE_1"/>
    <property type="match status" value="1"/>
</dbReference>
<keyword evidence="4 8" id="KW-0012">Acyltransferase</keyword>
<sequence>MKGWLNLPMTNQQRPEDIVIVGAKRTPFTKLLGGLSSLEATDLGGYAIKAALSDAGISGEEVDAVVFGQVLQAGAGQNPTKQAAIKGGISLTAHTNTVNKVCLSGLTAVIDSARLIRSGEANIVVAGGMESMTNAPHLLPQSRKGTKFGAFSVTDHMEYDGLRAADTGASMGALTEEYADTYPATRQEQDHVAALSHQRANKARESGVFGREIAPIEIEKRTGLVTVEADEGIREGVTVQSLSKLRPAFSQDGSITAGNSSPITDGAAAVVLTTRAHAKEKGLTILATLRSPGQIAGPDMSLQTKPAQAIEAALAREGWTAKDLDLIEINEAFASVVIGSVRQLGRDIEDVNTCGGAIALGHPIGASGARLVVHAAHQIANGNARKAALGLCGGGGQGEALLLSN</sequence>